<comment type="subcellular location">
    <subcellularLocation>
        <location evidence="1 11">Cytoplasm</location>
    </subcellularLocation>
</comment>
<comment type="caution">
    <text evidence="11">Lacks conserved residue(s) required for the propagation of feature annotation.</text>
</comment>
<keyword evidence="11" id="KW-0963">Cytoplasm</keyword>
<dbReference type="InParanoid" id="A0A263CUV0"/>
<dbReference type="RefSeq" id="WP_094866363.1">
    <property type="nucleotide sequence ID" value="NZ_NKYE01000032.1"/>
</dbReference>
<evidence type="ECO:0000256" key="8">
    <source>
        <dbReference type="ARBA" id="ARBA00023125"/>
    </source>
</evidence>
<dbReference type="InterPro" id="IPR034768">
    <property type="entry name" value="4FE4S_WBL"/>
</dbReference>
<sequence>MSGWRDRAACQTGALLQVSTTSATGAAEVFFPFPSERELTLRAKRVCQGCPVRTDCLPEALDNGYDHGVWGGLDERERRELRRADRGAA</sequence>
<dbReference type="PROSITE" id="PS51674">
    <property type="entry name" value="4FE4S_WBL"/>
    <property type="match status" value="1"/>
</dbReference>
<evidence type="ECO:0000256" key="10">
    <source>
        <dbReference type="ARBA" id="ARBA00023163"/>
    </source>
</evidence>
<dbReference type="GO" id="GO:0045454">
    <property type="term" value="P:cell redox homeostasis"/>
    <property type="evidence" value="ECO:0007669"/>
    <property type="project" value="TreeGrafter"/>
</dbReference>
<keyword evidence="8 11" id="KW-0238">DNA-binding</keyword>
<accession>A0A263CUV0</accession>
<dbReference type="Pfam" id="PF02467">
    <property type="entry name" value="Whib"/>
    <property type="match status" value="1"/>
</dbReference>
<comment type="cofactor">
    <cofactor evidence="11">
        <name>[4Fe-4S] cluster</name>
        <dbReference type="ChEBI" id="CHEBI:49883"/>
    </cofactor>
    <text evidence="11">Binds 1 [4Fe-4S] cluster per subunit. Following nitrosylation of the [4Fe-4S] cluster binds 1 [4Fe-8(NO)] cluster per subunit.</text>
</comment>
<evidence type="ECO:0000313" key="13">
    <source>
        <dbReference type="EMBL" id="OZM69903.1"/>
    </source>
</evidence>
<dbReference type="GO" id="GO:0051539">
    <property type="term" value="F:4 iron, 4 sulfur cluster binding"/>
    <property type="evidence" value="ECO:0007669"/>
    <property type="project" value="UniProtKB-UniRule"/>
</dbReference>
<dbReference type="Proteomes" id="UP000242444">
    <property type="component" value="Unassembled WGS sequence"/>
</dbReference>
<evidence type="ECO:0000256" key="7">
    <source>
        <dbReference type="ARBA" id="ARBA00023015"/>
    </source>
</evidence>
<evidence type="ECO:0000256" key="5">
    <source>
        <dbReference type="ARBA" id="ARBA00023004"/>
    </source>
</evidence>
<keyword evidence="6" id="KW-0411">Iron-sulfur</keyword>
<proteinExistence type="inferred from homology"/>
<dbReference type="InterPro" id="IPR003482">
    <property type="entry name" value="Whib"/>
</dbReference>
<evidence type="ECO:0000256" key="2">
    <source>
        <dbReference type="ARBA" id="ARBA00006597"/>
    </source>
</evidence>
<keyword evidence="10 11" id="KW-0804">Transcription</keyword>
<keyword evidence="3" id="KW-0004">4Fe-4S</keyword>
<dbReference type="GO" id="GO:0047134">
    <property type="term" value="F:protein-disulfide reductase [NAD(P)H] activity"/>
    <property type="evidence" value="ECO:0007669"/>
    <property type="project" value="TreeGrafter"/>
</dbReference>
<reference evidence="13 14" key="1">
    <citation type="submission" date="2017-07" db="EMBL/GenBank/DDBJ databases">
        <title>Amycolatopsis antarcticus sp. nov., isolated from the surface of an Antarcticus brown macroalga.</title>
        <authorList>
            <person name="Wang J."/>
            <person name="Leiva S."/>
            <person name="Huang J."/>
            <person name="Huang Y."/>
        </authorList>
    </citation>
    <scope>NUCLEOTIDE SEQUENCE [LARGE SCALE GENOMIC DNA]</scope>
    <source>
        <strain evidence="13 14">AU-G6</strain>
    </source>
</reference>
<keyword evidence="9 11" id="KW-1015">Disulfide bond</keyword>
<dbReference type="AlphaFoldDB" id="A0A263CUV0"/>
<feature type="domain" description="4Fe-4S Wbl-type" evidence="12">
    <location>
        <begin position="21"/>
        <end position="80"/>
    </location>
</feature>
<dbReference type="GO" id="GO:0045892">
    <property type="term" value="P:negative regulation of DNA-templated transcription"/>
    <property type="evidence" value="ECO:0007669"/>
    <property type="project" value="TreeGrafter"/>
</dbReference>
<evidence type="ECO:0000256" key="6">
    <source>
        <dbReference type="ARBA" id="ARBA00023014"/>
    </source>
</evidence>
<evidence type="ECO:0000256" key="9">
    <source>
        <dbReference type="ARBA" id="ARBA00023157"/>
    </source>
</evidence>
<comment type="PTM">
    <text evidence="11">Upon Fe-S cluster removal intramolecular disulfide bonds are formed.</text>
</comment>
<keyword evidence="4" id="KW-0479">Metal-binding</keyword>
<dbReference type="GO" id="GO:0005737">
    <property type="term" value="C:cytoplasm"/>
    <property type="evidence" value="ECO:0007669"/>
    <property type="project" value="UniProtKB-SubCell"/>
</dbReference>
<dbReference type="OrthoDB" id="4228525at2"/>
<gene>
    <name evidence="11" type="primary">whiB</name>
    <name evidence="13" type="ORF">CFN78_28175</name>
</gene>
<evidence type="ECO:0000256" key="4">
    <source>
        <dbReference type="ARBA" id="ARBA00022723"/>
    </source>
</evidence>
<dbReference type="HAMAP" id="MF_01479">
    <property type="entry name" value="WhiB"/>
    <property type="match status" value="1"/>
</dbReference>
<dbReference type="GO" id="GO:0035731">
    <property type="term" value="F:dinitrosyl-iron complex binding"/>
    <property type="evidence" value="ECO:0007669"/>
    <property type="project" value="UniProtKB-UniRule"/>
</dbReference>
<protein>
    <recommendedName>
        <fullName evidence="11">Transcriptional regulator WhiB</fullName>
    </recommendedName>
</protein>
<keyword evidence="14" id="KW-1185">Reference proteome</keyword>
<name>A0A263CUV0_9PSEU</name>
<comment type="caution">
    <text evidence="13">The sequence shown here is derived from an EMBL/GenBank/DDBJ whole genome shotgun (WGS) entry which is preliminary data.</text>
</comment>
<evidence type="ECO:0000256" key="11">
    <source>
        <dbReference type="HAMAP-Rule" id="MF_01479"/>
    </source>
</evidence>
<keyword evidence="5" id="KW-0408">Iron</keyword>
<dbReference type="GO" id="GO:0003677">
    <property type="term" value="F:DNA binding"/>
    <property type="evidence" value="ECO:0007669"/>
    <property type="project" value="UniProtKB-UniRule"/>
</dbReference>
<evidence type="ECO:0000256" key="3">
    <source>
        <dbReference type="ARBA" id="ARBA00022485"/>
    </source>
</evidence>
<comment type="similarity">
    <text evidence="2 11">Belongs to the WhiB family.</text>
</comment>
<dbReference type="PANTHER" id="PTHR38839">
    <property type="entry name" value="TRANSCRIPTIONAL REGULATOR WHID-RELATED"/>
    <property type="match status" value="1"/>
</dbReference>
<evidence type="ECO:0000313" key="14">
    <source>
        <dbReference type="Proteomes" id="UP000242444"/>
    </source>
</evidence>
<evidence type="ECO:0000259" key="12">
    <source>
        <dbReference type="PROSITE" id="PS51674"/>
    </source>
</evidence>
<evidence type="ECO:0000256" key="1">
    <source>
        <dbReference type="ARBA" id="ARBA00004496"/>
    </source>
</evidence>
<keyword evidence="7 11" id="KW-0805">Transcription regulation</keyword>
<comment type="PTM">
    <text evidence="11">The Fe-S cluster can be nitrosylated by nitric oxide (NO).</text>
</comment>
<dbReference type="GO" id="GO:0046872">
    <property type="term" value="F:metal ion binding"/>
    <property type="evidence" value="ECO:0007669"/>
    <property type="project" value="UniProtKB-KW"/>
</dbReference>
<dbReference type="EMBL" id="NKYE01000032">
    <property type="protein sequence ID" value="OZM69903.1"/>
    <property type="molecule type" value="Genomic_DNA"/>
</dbReference>
<comment type="function">
    <text evidence="11">Acts as a transcriptional regulator. Probably redox-responsive. The apo- but not holo-form probably binds DNA.</text>
</comment>
<organism evidence="13 14">
    <name type="scientific">Amycolatopsis antarctica</name>
    <dbReference type="NCBI Taxonomy" id="1854586"/>
    <lineage>
        <taxon>Bacteria</taxon>
        <taxon>Bacillati</taxon>
        <taxon>Actinomycetota</taxon>
        <taxon>Actinomycetes</taxon>
        <taxon>Pseudonocardiales</taxon>
        <taxon>Pseudonocardiaceae</taxon>
        <taxon>Amycolatopsis</taxon>
    </lineage>
</organism>